<sequence>MKKEAIVRTFTSPELGRVAIRLSETFWCLVDRAAEAKGLSWQAYVEGVLRGEPDAQNYTALVRDAAASDLLAAIDTYKERLARARKEVGRELINKLLDDLVEA</sequence>
<dbReference type="EMBL" id="VCIZ01000002">
    <property type="protein sequence ID" value="TSP14005.1"/>
    <property type="molecule type" value="Genomic_DNA"/>
</dbReference>
<keyword evidence="2" id="KW-1185">Reference proteome</keyword>
<proteinExistence type="predicted"/>
<accession>A0ABY3ESQ3</accession>
<protein>
    <recommendedName>
        <fullName evidence="3">Ribbon-helix-helix domain-containing protein</fullName>
    </recommendedName>
</protein>
<dbReference type="RefSeq" id="WP_144196698.1">
    <property type="nucleotide sequence ID" value="NZ_VCIZ01000002.1"/>
</dbReference>
<evidence type="ECO:0000313" key="1">
    <source>
        <dbReference type="EMBL" id="TSP14005.1"/>
    </source>
</evidence>
<evidence type="ECO:0000313" key="2">
    <source>
        <dbReference type="Proteomes" id="UP000318943"/>
    </source>
</evidence>
<gene>
    <name evidence="1" type="ORF">FGG12_05910</name>
</gene>
<name>A0ABY3ESQ3_9BURK</name>
<comment type="caution">
    <text evidence="1">The sequence shown here is derived from an EMBL/GenBank/DDBJ whole genome shotgun (WGS) entry which is preliminary data.</text>
</comment>
<organism evidence="1 2">
    <name type="scientific">Cupriavidus campinensis</name>
    <dbReference type="NCBI Taxonomy" id="151783"/>
    <lineage>
        <taxon>Bacteria</taxon>
        <taxon>Pseudomonadati</taxon>
        <taxon>Pseudomonadota</taxon>
        <taxon>Betaproteobacteria</taxon>
        <taxon>Burkholderiales</taxon>
        <taxon>Burkholderiaceae</taxon>
        <taxon>Cupriavidus</taxon>
    </lineage>
</organism>
<evidence type="ECO:0008006" key="3">
    <source>
        <dbReference type="Google" id="ProtNLM"/>
    </source>
</evidence>
<reference evidence="1 2" key="1">
    <citation type="submission" date="2019-05" db="EMBL/GenBank/DDBJ databases">
        <title>Whole genome sequence analysis of Cupriavidus campinensis S14E4C strain.</title>
        <authorList>
            <person name="Abbaszade G."/>
            <person name="Szabo A."/>
            <person name="Toumi M."/>
            <person name="Toth E."/>
        </authorList>
    </citation>
    <scope>NUCLEOTIDE SEQUENCE [LARGE SCALE GENOMIC DNA]</scope>
    <source>
        <strain evidence="1 2">S14E4C</strain>
    </source>
</reference>
<dbReference type="Proteomes" id="UP000318943">
    <property type="component" value="Unassembled WGS sequence"/>
</dbReference>